<organism evidence="1 2">
    <name type="scientific">Aquimarina hainanensis</name>
    <dbReference type="NCBI Taxonomy" id="1578017"/>
    <lineage>
        <taxon>Bacteria</taxon>
        <taxon>Pseudomonadati</taxon>
        <taxon>Bacteroidota</taxon>
        <taxon>Flavobacteriia</taxon>
        <taxon>Flavobacteriales</taxon>
        <taxon>Flavobacteriaceae</taxon>
        <taxon>Aquimarina</taxon>
    </lineage>
</organism>
<comment type="caution">
    <text evidence="1">The sequence shown here is derived from an EMBL/GenBank/DDBJ whole genome shotgun (WGS) entry which is preliminary data.</text>
</comment>
<proteinExistence type="predicted"/>
<reference evidence="2" key="1">
    <citation type="journal article" date="2019" name="Int. J. Syst. Evol. Microbiol.">
        <title>The Global Catalogue of Microorganisms (GCM) 10K type strain sequencing project: providing services to taxonomists for standard genome sequencing and annotation.</title>
        <authorList>
            <consortium name="The Broad Institute Genomics Platform"/>
            <consortium name="The Broad Institute Genome Sequencing Center for Infectious Disease"/>
            <person name="Wu L."/>
            <person name="Ma J."/>
        </authorList>
    </citation>
    <scope>NUCLEOTIDE SEQUENCE [LARGE SCALE GENOMIC DNA]</scope>
    <source>
        <strain evidence="2">KCTC 42423</strain>
    </source>
</reference>
<sequence length="195" mass="22106">MKQKLFTVFSFILVATITISCSSSDDEDGTPKEKSLETLTKVTLDKIIIKQFKGTITGWDSNEVGDNKEADIFFEIGTASGTHTSEVYQNTKSPLTYNYLNDEVIMNSASIEVVFNPPLVLDKNKAYYNNIPFKLYDKDVGTNEIIFSDSFGSSLDDFSRFKSIIYLSTVDSYIPSQERYLGTQIDFHFTHEFDL</sequence>
<dbReference type="PROSITE" id="PS51257">
    <property type="entry name" value="PROKAR_LIPOPROTEIN"/>
    <property type="match status" value="1"/>
</dbReference>
<gene>
    <name evidence="1" type="ORF">ACFSTE_09380</name>
</gene>
<name>A0ABW5N7N2_9FLAO</name>
<evidence type="ECO:0000313" key="2">
    <source>
        <dbReference type="Proteomes" id="UP001597459"/>
    </source>
</evidence>
<evidence type="ECO:0000313" key="1">
    <source>
        <dbReference type="EMBL" id="MFD2591042.1"/>
    </source>
</evidence>
<protein>
    <submittedName>
        <fullName evidence="1">Uncharacterized protein</fullName>
    </submittedName>
</protein>
<dbReference type="EMBL" id="JBHULX010000013">
    <property type="protein sequence ID" value="MFD2591042.1"/>
    <property type="molecule type" value="Genomic_DNA"/>
</dbReference>
<keyword evidence="2" id="KW-1185">Reference proteome</keyword>
<dbReference type="Proteomes" id="UP001597459">
    <property type="component" value="Unassembled WGS sequence"/>
</dbReference>
<dbReference type="RefSeq" id="WP_378253245.1">
    <property type="nucleotide sequence ID" value="NZ_JBHSJV010000001.1"/>
</dbReference>
<accession>A0ABW5N7N2</accession>